<dbReference type="RefSeq" id="WP_044330530.1">
    <property type="nucleotide sequence ID" value="NZ_CP010836.1"/>
</dbReference>
<dbReference type="KEGG" id="sphi:TS85_03835"/>
<dbReference type="OrthoDB" id="8566631at2"/>
<evidence type="ECO:0008006" key="5">
    <source>
        <dbReference type="Google" id="ProtNLM"/>
    </source>
</evidence>
<dbReference type="Proteomes" id="UP000032300">
    <property type="component" value="Chromosome"/>
</dbReference>
<name>A0A7U4J6G9_9SPHN</name>
<dbReference type="AlphaFoldDB" id="A0A7U4J6G9"/>
<feature type="coiled-coil region" evidence="1">
    <location>
        <begin position="44"/>
        <end position="81"/>
    </location>
</feature>
<keyword evidence="4" id="KW-1185">Reference proteome</keyword>
<sequence>MKRSLIIGSGAAVLLLCSTQAQAQAQAQTAGAGGLAPEQAQQLIATLTQRNAQLRELAARIREMEAQVAAGREAVKERENARKALVIAAQKNRELVEIAEAILDDYQKMDLGKRVAAREPLTQLYRVRLENKLQAFHDEIAAQGFYPQRELDALQAPAAAPVAPPAQ</sequence>
<feature type="chain" id="PRO_5030840663" description="Peptidase M23" evidence="2">
    <location>
        <begin position="24"/>
        <end position="167"/>
    </location>
</feature>
<evidence type="ECO:0000313" key="3">
    <source>
        <dbReference type="EMBL" id="AJP71138.1"/>
    </source>
</evidence>
<organism evidence="3 4">
    <name type="scientific">Sphingomonas hengshuiensis</name>
    <dbReference type="NCBI Taxonomy" id="1609977"/>
    <lineage>
        <taxon>Bacteria</taxon>
        <taxon>Pseudomonadati</taxon>
        <taxon>Pseudomonadota</taxon>
        <taxon>Alphaproteobacteria</taxon>
        <taxon>Sphingomonadales</taxon>
        <taxon>Sphingomonadaceae</taxon>
        <taxon>Sphingomonas</taxon>
    </lineage>
</organism>
<gene>
    <name evidence="3" type="ORF">TS85_03835</name>
</gene>
<reference evidence="3 4" key="1">
    <citation type="journal article" date="2015" name="Int. J. Syst. Evol. Microbiol.">
        <title>Sphingomonas hengshuiensis sp. nov., isolated from lake wetland.</title>
        <authorList>
            <person name="Wei S."/>
            <person name="Wang T."/>
            <person name="Liu H."/>
            <person name="Zhang C."/>
            <person name="Guo J."/>
            <person name="Wang Q."/>
            <person name="Liang K."/>
            <person name="Zhang Z."/>
        </authorList>
    </citation>
    <scope>NUCLEOTIDE SEQUENCE [LARGE SCALE GENOMIC DNA]</scope>
    <source>
        <strain evidence="3 4">WHSC-8</strain>
    </source>
</reference>
<evidence type="ECO:0000256" key="1">
    <source>
        <dbReference type="SAM" id="Coils"/>
    </source>
</evidence>
<proteinExistence type="predicted"/>
<reference evidence="3 4" key="2">
    <citation type="submission" date="2015-02" db="EMBL/GenBank/DDBJ databases">
        <title>The complete genome of Sphingomonas hengshuiensis sp. WHSC-8 isolated from soil of Hengshui Lake.</title>
        <authorList>
            <person name="Wei S."/>
            <person name="Guo J."/>
            <person name="Su C."/>
            <person name="Wu R."/>
            <person name="Zhang Z."/>
            <person name="Liang K."/>
            <person name="Li H."/>
            <person name="Wang T."/>
            <person name="Liu H."/>
            <person name="Zhang C."/>
            <person name="Li Z."/>
            <person name="Wang Q."/>
            <person name="Meng J."/>
        </authorList>
    </citation>
    <scope>NUCLEOTIDE SEQUENCE [LARGE SCALE GENOMIC DNA]</scope>
    <source>
        <strain evidence="3 4">WHSC-8</strain>
    </source>
</reference>
<dbReference type="EMBL" id="CP010836">
    <property type="protein sequence ID" value="AJP71138.1"/>
    <property type="molecule type" value="Genomic_DNA"/>
</dbReference>
<keyword evidence="1" id="KW-0175">Coiled coil</keyword>
<keyword evidence="2" id="KW-0732">Signal</keyword>
<evidence type="ECO:0000313" key="4">
    <source>
        <dbReference type="Proteomes" id="UP000032300"/>
    </source>
</evidence>
<evidence type="ECO:0000256" key="2">
    <source>
        <dbReference type="SAM" id="SignalP"/>
    </source>
</evidence>
<feature type="signal peptide" evidence="2">
    <location>
        <begin position="1"/>
        <end position="23"/>
    </location>
</feature>
<protein>
    <recommendedName>
        <fullName evidence="5">Peptidase M23</fullName>
    </recommendedName>
</protein>
<accession>A0A7U4J6G9</accession>